<keyword evidence="3" id="KW-0378">Hydrolase</keyword>
<evidence type="ECO:0000259" key="6">
    <source>
        <dbReference type="PROSITE" id="PS51858"/>
    </source>
</evidence>
<dbReference type="Pfam" id="PF08324">
    <property type="entry name" value="PUL"/>
    <property type="match status" value="1"/>
</dbReference>
<dbReference type="PANTHER" id="PTHR12378:SF7">
    <property type="entry name" value="DESUMOYLATING ISOPEPTIDASE 1"/>
    <property type="match status" value="1"/>
</dbReference>
<dbReference type="SMART" id="SM01179">
    <property type="entry name" value="DUF862"/>
    <property type="match status" value="1"/>
</dbReference>
<dbReference type="PROSITE" id="PS51396">
    <property type="entry name" value="PUL"/>
    <property type="match status" value="1"/>
</dbReference>
<feature type="compositionally biased region" description="Low complexity" evidence="4">
    <location>
        <begin position="168"/>
        <end position="178"/>
    </location>
</feature>
<dbReference type="Pfam" id="PF05903">
    <property type="entry name" value="Peptidase_C97"/>
    <property type="match status" value="1"/>
</dbReference>
<keyword evidence="8" id="KW-1185">Reference proteome</keyword>
<evidence type="ECO:0008006" key="9">
    <source>
        <dbReference type="Google" id="ProtNLM"/>
    </source>
</evidence>
<feature type="region of interest" description="Disordered" evidence="4">
    <location>
        <begin position="145"/>
        <end position="186"/>
    </location>
</feature>
<keyword evidence="2" id="KW-0645">Protease</keyword>
<dbReference type="STRING" id="1054147.F4Q9Z2"/>
<gene>
    <name evidence="7" type="ORF">DFA_10353</name>
</gene>
<dbReference type="Proteomes" id="UP000007797">
    <property type="component" value="Unassembled WGS sequence"/>
</dbReference>
<feature type="domain" description="PUL" evidence="5">
    <location>
        <begin position="198"/>
        <end position="466"/>
    </location>
</feature>
<dbReference type="OrthoDB" id="21221at2759"/>
<evidence type="ECO:0000256" key="2">
    <source>
        <dbReference type="ARBA" id="ARBA00022670"/>
    </source>
</evidence>
<organism evidence="7 8">
    <name type="scientific">Cavenderia fasciculata</name>
    <name type="common">Slime mold</name>
    <name type="synonym">Dictyostelium fasciculatum</name>
    <dbReference type="NCBI Taxonomy" id="261658"/>
    <lineage>
        <taxon>Eukaryota</taxon>
        <taxon>Amoebozoa</taxon>
        <taxon>Evosea</taxon>
        <taxon>Eumycetozoa</taxon>
        <taxon>Dictyostelia</taxon>
        <taxon>Acytosteliales</taxon>
        <taxon>Cavenderiaceae</taxon>
        <taxon>Cavenderia</taxon>
    </lineage>
</organism>
<accession>F4Q9Z2</accession>
<sequence length="468" mass="53258">MTFTVVLHVYDLSNGMAKMFSQSLIGKQIEGIWHSGIVVYDREWYFGGGILNDRPLATPYGRPVQVINLGTTEITSDLFKEFLDGVRDRFRMDTYHLLENNCNHFTNECSQFLLGQPIPDHIVGLPREVLNTPFGMMIHQQNWGTMMGPVNNNNNNNNQPKQLPPPSTSSTTTTTSSSISHPKLNNQHWHSTSKLTLPLLMNNKPILFEKGDIDSVFSKLLDFVKFQPTIDMQSYQDNSKSLLSIIKNSSPSITIPLHLLTWLESLIKILPESNLFPVLEIIRFIILKNDGNRYFIQNPSNTFLSTLLDKMISNQLSKQSELITLRLIVNSFLNKQSIDYIFSKYLSKLVECTTRGLNSNDKVLKRAVSTVAYNLSLYLSVSQHDDQITSLLASLHHVLTCDNKLAEDPEIDFRLLMAFGTLLYCCSDNTMDMIKMLEFDPIQSKYKSIADCPNNINQLIQEIHSLIK</sequence>
<dbReference type="OMA" id="FTNECSN"/>
<dbReference type="GeneID" id="14867660"/>
<dbReference type="InterPro" id="IPR013535">
    <property type="entry name" value="PUL_dom"/>
</dbReference>
<evidence type="ECO:0000259" key="5">
    <source>
        <dbReference type="PROSITE" id="PS51396"/>
    </source>
</evidence>
<dbReference type="GO" id="GO:0006508">
    <property type="term" value="P:proteolysis"/>
    <property type="evidence" value="ECO:0007669"/>
    <property type="project" value="UniProtKB-KW"/>
</dbReference>
<evidence type="ECO:0000313" key="8">
    <source>
        <dbReference type="Proteomes" id="UP000007797"/>
    </source>
</evidence>
<dbReference type="InterPro" id="IPR042266">
    <property type="entry name" value="PPPDE_sf"/>
</dbReference>
<name>F4Q9Z2_CACFS</name>
<feature type="domain" description="PPPDE" evidence="6">
    <location>
        <begin position="3"/>
        <end position="143"/>
    </location>
</feature>
<dbReference type="Gene3D" id="1.25.10.10">
    <property type="entry name" value="Leucine-rich Repeat Variant"/>
    <property type="match status" value="1"/>
</dbReference>
<dbReference type="InterPro" id="IPR016024">
    <property type="entry name" value="ARM-type_fold"/>
</dbReference>
<dbReference type="InterPro" id="IPR008580">
    <property type="entry name" value="PPPDE_dom"/>
</dbReference>
<reference evidence="8" key="1">
    <citation type="journal article" date="2011" name="Genome Res.">
        <title>Phylogeny-wide analysis of social amoeba genomes highlights ancient origins for complex intercellular communication.</title>
        <authorList>
            <person name="Heidel A.J."/>
            <person name="Lawal H.M."/>
            <person name="Felder M."/>
            <person name="Schilde C."/>
            <person name="Helps N.R."/>
            <person name="Tunggal B."/>
            <person name="Rivero F."/>
            <person name="John U."/>
            <person name="Schleicher M."/>
            <person name="Eichinger L."/>
            <person name="Platzer M."/>
            <person name="Noegel A.A."/>
            <person name="Schaap P."/>
            <person name="Gloeckner G."/>
        </authorList>
    </citation>
    <scope>NUCLEOTIDE SEQUENCE [LARGE SCALE GENOMIC DNA]</scope>
    <source>
        <strain evidence="8">SH3</strain>
    </source>
</reference>
<dbReference type="AlphaFoldDB" id="F4Q9Z2"/>
<protein>
    <recommendedName>
        <fullName evidence="9">PPPDE domain-containing protein</fullName>
    </recommendedName>
</protein>
<evidence type="ECO:0000256" key="4">
    <source>
        <dbReference type="SAM" id="MobiDB-lite"/>
    </source>
</evidence>
<dbReference type="GO" id="GO:0070646">
    <property type="term" value="P:protein modification by small protein removal"/>
    <property type="evidence" value="ECO:0007669"/>
    <property type="project" value="TreeGrafter"/>
</dbReference>
<dbReference type="SUPFAM" id="SSF48371">
    <property type="entry name" value="ARM repeat"/>
    <property type="match status" value="1"/>
</dbReference>
<dbReference type="KEGG" id="dfa:DFA_10353"/>
<proteinExistence type="inferred from homology"/>
<dbReference type="Gene3D" id="3.90.1720.30">
    <property type="entry name" value="PPPDE domains"/>
    <property type="match status" value="1"/>
</dbReference>
<comment type="similarity">
    <text evidence="1">Belongs to the DeSI family.</text>
</comment>
<dbReference type="GO" id="GO:0008233">
    <property type="term" value="F:peptidase activity"/>
    <property type="evidence" value="ECO:0007669"/>
    <property type="project" value="UniProtKB-KW"/>
</dbReference>
<evidence type="ECO:0000313" key="7">
    <source>
        <dbReference type="EMBL" id="EGG15511.1"/>
    </source>
</evidence>
<evidence type="ECO:0000256" key="1">
    <source>
        <dbReference type="ARBA" id="ARBA00008140"/>
    </source>
</evidence>
<dbReference type="InterPro" id="IPR011989">
    <property type="entry name" value="ARM-like"/>
</dbReference>
<dbReference type="EMBL" id="GL883026">
    <property type="protein sequence ID" value="EGG15511.1"/>
    <property type="molecule type" value="Genomic_DNA"/>
</dbReference>
<dbReference type="RefSeq" id="XP_004354253.1">
    <property type="nucleotide sequence ID" value="XM_004354201.1"/>
</dbReference>
<dbReference type="MEROPS" id="C97.A01"/>
<evidence type="ECO:0000256" key="3">
    <source>
        <dbReference type="ARBA" id="ARBA00022801"/>
    </source>
</evidence>
<dbReference type="PROSITE" id="PS51858">
    <property type="entry name" value="PPPDE"/>
    <property type="match status" value="1"/>
</dbReference>
<dbReference type="PANTHER" id="PTHR12378">
    <property type="entry name" value="DESUMOYLATING ISOPEPTIDASE"/>
    <property type="match status" value="1"/>
</dbReference>